<proteinExistence type="predicted"/>
<keyword evidence="1" id="KW-1133">Transmembrane helix</keyword>
<evidence type="ECO:0000313" key="4">
    <source>
        <dbReference type="Proteomes" id="UP000014937"/>
    </source>
</evidence>
<dbReference type="EMBL" id="CBGL010000017">
    <property type="protein sequence ID" value="CDD09893.1"/>
    <property type="molecule type" value="Genomic_DNA"/>
</dbReference>
<evidence type="ECO:0000259" key="2">
    <source>
        <dbReference type="SMART" id="SM00287"/>
    </source>
</evidence>
<dbReference type="InterPro" id="IPR003646">
    <property type="entry name" value="SH3-like_bac-type"/>
</dbReference>
<dbReference type="HOGENOM" id="CLU_660312_0_0_9"/>
<keyword evidence="1" id="KW-0812">Transmembrane</keyword>
<comment type="caution">
    <text evidence="3">The sequence shown here is derived from an EMBL/GenBank/DDBJ whole genome shotgun (WGS) entry which is preliminary data.</text>
</comment>
<evidence type="ECO:0000313" key="3">
    <source>
        <dbReference type="EMBL" id="CDD09893.1"/>
    </source>
</evidence>
<dbReference type="Gene3D" id="2.30.30.40">
    <property type="entry name" value="SH3 Domains"/>
    <property type="match status" value="1"/>
</dbReference>
<sequence length="416" mass="45965">MQDYYDLLGLNENCTKDEAKNAFMSKKKEVQGKMLSRDSEERAAAVKELGELTSAYKAIVENITDANKTSNSVKTESGGIIISDPIQQPPKPVTPKPVTPIKVNPSGTVINKNMMIIFGMILGILVLGFAVYFVFIQPNKPKNIPIPPPIGTPASIIPKMEDAKERHNGNIASIAKLINDTVNKKGNLKGETELLNSAMRVEQEVLDTLTELRNSSEANTRKGRMLIRILQAEQKRISGLVDGLRAGVNGLDYQAAFKIGSEGYYEYERLNSEYMHFETGDFKPQMAYVKGDDVFLRSAPSTNSSVIKTLKRNSGLDAIAVQTCDDERAGMINTDNVVVGFNGQNIRLAKGQPVTITGENGGTYQCQLNLENGSGTIYVDKVNMKKLYGETWYKVRLSGGTEGWVYKDFIQLKRDM</sequence>
<dbReference type="Proteomes" id="UP000014937">
    <property type="component" value="Unassembled WGS sequence"/>
</dbReference>
<protein>
    <recommendedName>
        <fullName evidence="2">SH3b domain-containing protein</fullName>
    </recommendedName>
</protein>
<evidence type="ECO:0000256" key="1">
    <source>
        <dbReference type="SAM" id="Phobius"/>
    </source>
</evidence>
<dbReference type="RefSeq" id="WP_021720742.1">
    <property type="nucleotide sequence ID" value="NZ_FR892812.1"/>
</dbReference>
<feature type="transmembrane region" description="Helical" evidence="1">
    <location>
        <begin position="115"/>
        <end position="135"/>
    </location>
</feature>
<keyword evidence="1" id="KW-0472">Membrane</keyword>
<accession>R6WFL3</accession>
<reference evidence="3" key="1">
    <citation type="submission" date="2012-11" db="EMBL/GenBank/DDBJ databases">
        <title>Dependencies among metagenomic species, viruses, plasmids and units of genetic variation.</title>
        <authorList>
            <person name="Nielsen H.B."/>
            <person name="Almeida M."/>
            <person name="Juncker A.S."/>
            <person name="Rasmussen S."/>
            <person name="Li J."/>
            <person name="Sunagawa S."/>
            <person name="Plichta D."/>
            <person name="Gautier L."/>
            <person name="Le Chatelier E."/>
            <person name="Peletier E."/>
            <person name="Bonde I."/>
            <person name="Nielsen T."/>
            <person name="Manichanh C."/>
            <person name="Arumugam M."/>
            <person name="Batto J."/>
            <person name="Santos M.B.Q.D."/>
            <person name="Blom N."/>
            <person name="Borruel N."/>
            <person name="Burgdorf K.S."/>
            <person name="Boumezbeur F."/>
            <person name="Casellas F."/>
            <person name="Dore J."/>
            <person name="Guarner F."/>
            <person name="Hansen T."/>
            <person name="Hildebrand F."/>
            <person name="Kaas R.S."/>
            <person name="Kennedy S."/>
            <person name="Kristiansen K."/>
            <person name="Kultima J.R."/>
            <person name="Leonard P."/>
            <person name="Levenez F."/>
            <person name="Lund O."/>
            <person name="Moumen B."/>
            <person name="Le Paslier D."/>
            <person name="Pons N."/>
            <person name="Pedersen O."/>
            <person name="Prifti E."/>
            <person name="Qin J."/>
            <person name="Raes J."/>
            <person name="Tap J."/>
            <person name="Tims S."/>
            <person name="Ussery D.W."/>
            <person name="Yamada T."/>
            <person name="MetaHit consortium"/>
            <person name="Renault P."/>
            <person name="Sicheritz-Ponten T."/>
            <person name="Bork P."/>
            <person name="Wang J."/>
            <person name="Brunak S."/>
            <person name="Ehrlich S.D."/>
        </authorList>
    </citation>
    <scope>NUCLEOTIDE SEQUENCE [LARGE SCALE GENOMIC DNA]</scope>
</reference>
<feature type="domain" description="SH3b" evidence="2">
    <location>
        <begin position="284"/>
        <end position="413"/>
    </location>
</feature>
<dbReference type="AlphaFoldDB" id="R6WFL3"/>
<organism evidence="3 4">
    <name type="scientific">Phascolarctobacterium succinatutens CAG:287</name>
    <dbReference type="NCBI Taxonomy" id="1263101"/>
    <lineage>
        <taxon>Bacteria</taxon>
        <taxon>Bacillati</taxon>
        <taxon>Bacillota</taxon>
        <taxon>Negativicutes</taxon>
        <taxon>Acidaminococcales</taxon>
        <taxon>Acidaminococcaceae</taxon>
        <taxon>Phascolarctobacterium</taxon>
    </lineage>
</organism>
<dbReference type="SMART" id="SM00287">
    <property type="entry name" value="SH3b"/>
    <property type="match status" value="1"/>
</dbReference>
<name>R6WFL3_9FIRM</name>
<gene>
    <name evidence="3" type="ORF">BN587_01703</name>
</gene>